<organism evidence="2 3">
    <name type="scientific">Orchesella dallaii</name>
    <dbReference type="NCBI Taxonomy" id="48710"/>
    <lineage>
        <taxon>Eukaryota</taxon>
        <taxon>Metazoa</taxon>
        <taxon>Ecdysozoa</taxon>
        <taxon>Arthropoda</taxon>
        <taxon>Hexapoda</taxon>
        <taxon>Collembola</taxon>
        <taxon>Entomobryomorpha</taxon>
        <taxon>Entomobryoidea</taxon>
        <taxon>Orchesellidae</taxon>
        <taxon>Orchesellinae</taxon>
        <taxon>Orchesella</taxon>
    </lineage>
</organism>
<dbReference type="EMBL" id="CAXLJM020000057">
    <property type="protein sequence ID" value="CAL8118617.1"/>
    <property type="molecule type" value="Genomic_DNA"/>
</dbReference>
<accession>A0ABP1R6X7</accession>
<feature type="compositionally biased region" description="Low complexity" evidence="1">
    <location>
        <begin position="116"/>
        <end position="125"/>
    </location>
</feature>
<evidence type="ECO:0000313" key="2">
    <source>
        <dbReference type="EMBL" id="CAL8118617.1"/>
    </source>
</evidence>
<feature type="region of interest" description="Disordered" evidence="1">
    <location>
        <begin position="81"/>
        <end position="128"/>
    </location>
</feature>
<evidence type="ECO:0000256" key="1">
    <source>
        <dbReference type="SAM" id="MobiDB-lite"/>
    </source>
</evidence>
<evidence type="ECO:0000313" key="3">
    <source>
        <dbReference type="Proteomes" id="UP001642540"/>
    </source>
</evidence>
<proteinExistence type="predicted"/>
<name>A0ABP1R6X7_9HEXA</name>
<reference evidence="2 3" key="1">
    <citation type="submission" date="2024-08" db="EMBL/GenBank/DDBJ databases">
        <authorList>
            <person name="Cucini C."/>
            <person name="Frati F."/>
        </authorList>
    </citation>
    <scope>NUCLEOTIDE SEQUENCE [LARGE SCALE GENOMIC DNA]</scope>
</reference>
<dbReference type="InterPro" id="IPR015943">
    <property type="entry name" value="WD40/YVTN_repeat-like_dom_sf"/>
</dbReference>
<dbReference type="Proteomes" id="UP001642540">
    <property type="component" value="Unassembled WGS sequence"/>
</dbReference>
<comment type="caution">
    <text evidence="2">The sequence shown here is derived from an EMBL/GenBank/DDBJ whole genome shotgun (WGS) entry which is preliminary data.</text>
</comment>
<protein>
    <submittedName>
        <fullName evidence="2">Uncharacterized protein</fullName>
    </submittedName>
</protein>
<sequence>MLMLEIFSAFSKNPDLCLSVDYRHDGRFYAVALANGLVNVYNSRTDNILYTLNKGDKDLPYTDVSATCVRFRPFHTTQAEDEAGSFMSSQLRSSRERRKSSGAASGDSDFFLPPISSARSSQQYSQRRRKSSVSALGLRSIADELGLVPSVDKTLPNNIVTASCKCFGTFVKTVVFFVYKTNIELTLQSQMDR</sequence>
<gene>
    <name evidence="2" type="ORF">ODALV1_LOCUS18214</name>
</gene>
<keyword evidence="3" id="KW-1185">Reference proteome</keyword>
<dbReference type="Gene3D" id="2.130.10.10">
    <property type="entry name" value="YVTN repeat-like/Quinoprotein amine dehydrogenase"/>
    <property type="match status" value="1"/>
</dbReference>